<dbReference type="Proteomes" id="UP001174136">
    <property type="component" value="Unassembled WGS sequence"/>
</dbReference>
<organism evidence="1 2">
    <name type="scientific">Merluccius polli</name>
    <name type="common">Benguela hake</name>
    <name type="synonym">Merluccius cadenati</name>
    <dbReference type="NCBI Taxonomy" id="89951"/>
    <lineage>
        <taxon>Eukaryota</taxon>
        <taxon>Metazoa</taxon>
        <taxon>Chordata</taxon>
        <taxon>Craniata</taxon>
        <taxon>Vertebrata</taxon>
        <taxon>Euteleostomi</taxon>
        <taxon>Actinopterygii</taxon>
        <taxon>Neopterygii</taxon>
        <taxon>Teleostei</taxon>
        <taxon>Neoteleostei</taxon>
        <taxon>Acanthomorphata</taxon>
        <taxon>Zeiogadaria</taxon>
        <taxon>Gadariae</taxon>
        <taxon>Gadiformes</taxon>
        <taxon>Gadoidei</taxon>
        <taxon>Merlucciidae</taxon>
        <taxon>Merluccius</taxon>
    </lineage>
</organism>
<evidence type="ECO:0000313" key="2">
    <source>
        <dbReference type="Proteomes" id="UP001174136"/>
    </source>
</evidence>
<keyword evidence="2" id="KW-1185">Reference proteome</keyword>
<dbReference type="EMBL" id="JAOPHQ010002871">
    <property type="protein sequence ID" value="KAK0145246.1"/>
    <property type="molecule type" value="Genomic_DNA"/>
</dbReference>
<proteinExistence type="predicted"/>
<dbReference type="AlphaFoldDB" id="A0AA47P002"/>
<accession>A0AA47P002</accession>
<protein>
    <submittedName>
        <fullName evidence="1">Uncharacterized protein</fullName>
    </submittedName>
</protein>
<gene>
    <name evidence="1" type="ORF">N1851_015868</name>
</gene>
<comment type="caution">
    <text evidence="1">The sequence shown here is derived from an EMBL/GenBank/DDBJ whole genome shotgun (WGS) entry which is preliminary data.</text>
</comment>
<name>A0AA47P002_MERPO</name>
<sequence length="101" mass="11181">MEVIESLDTSLIPLMPSGASLAIRGPVKLLRFDRGTNFSVRCMQGAQDSSPTSTAVLWRSSLLDPRLQMDIQSSPRLTHGRLMGEDDLAWHEGSWTLCSYS</sequence>
<reference evidence="1" key="1">
    <citation type="journal article" date="2023" name="Front. Mar. Sci.">
        <title>A new Merluccius polli reference genome to investigate the effects of global change in West African waters.</title>
        <authorList>
            <person name="Mateo J.L."/>
            <person name="Blanco-Fernandez C."/>
            <person name="Garcia-Vazquez E."/>
            <person name="Machado-Schiaffino G."/>
        </authorList>
    </citation>
    <scope>NUCLEOTIDE SEQUENCE</scope>
    <source>
        <strain evidence="1">C29</strain>
        <tissue evidence="1">Fin</tissue>
    </source>
</reference>
<evidence type="ECO:0000313" key="1">
    <source>
        <dbReference type="EMBL" id="KAK0145246.1"/>
    </source>
</evidence>